<evidence type="ECO:0000256" key="2">
    <source>
        <dbReference type="ARBA" id="ARBA00023015"/>
    </source>
</evidence>
<reference evidence="6 7" key="2">
    <citation type="journal article" date="2017" name="Plant Pathol.">
        <title>Pathogenicity and virulence gene content of Xanthomonas strains infecting Araceae, formerly known as Xanthomonas axonopodis pv. dieffenbachiae.</title>
        <authorList>
            <person name="Constantin E.C."/>
            <person name="Haegeman A."/>
            <person name="Van Vaerenbergh J."/>
            <person name="Baeyen S."/>
            <person name="Van Malderghem C."/>
            <person name="Maes M."/>
            <person name="Cottyn B."/>
        </authorList>
    </citation>
    <scope>NUCLEOTIDE SEQUENCE [LARGE SCALE GENOMIC DNA]</scope>
    <source>
        <strain evidence="7">LMG9055</strain>
    </source>
</reference>
<dbReference type="GO" id="GO:0003700">
    <property type="term" value="F:DNA-binding transcription factor activity"/>
    <property type="evidence" value="ECO:0007669"/>
    <property type="project" value="InterPro"/>
</dbReference>
<dbReference type="PANTHER" id="PTHR30537">
    <property type="entry name" value="HTH-TYPE TRANSCRIPTIONAL REGULATOR"/>
    <property type="match status" value="1"/>
</dbReference>
<dbReference type="PANTHER" id="PTHR30537:SF21">
    <property type="entry name" value="HTH-TYPE TRANSCRIPTIONAL REGULATOR SINR-RELATED"/>
    <property type="match status" value="1"/>
</dbReference>
<dbReference type="InterPro" id="IPR000847">
    <property type="entry name" value="LysR_HTH_N"/>
</dbReference>
<dbReference type="SUPFAM" id="SSF46785">
    <property type="entry name" value="Winged helix' DNA-binding domain"/>
    <property type="match status" value="1"/>
</dbReference>
<dbReference type="Pfam" id="PF00126">
    <property type="entry name" value="HTH_1"/>
    <property type="match status" value="1"/>
</dbReference>
<evidence type="ECO:0000259" key="5">
    <source>
        <dbReference type="PROSITE" id="PS50931"/>
    </source>
</evidence>
<dbReference type="FunFam" id="1.10.10.10:FF:000001">
    <property type="entry name" value="LysR family transcriptional regulator"/>
    <property type="match status" value="1"/>
</dbReference>
<dbReference type="Gene3D" id="1.10.10.10">
    <property type="entry name" value="Winged helix-like DNA-binding domain superfamily/Winged helix DNA-binding domain"/>
    <property type="match status" value="1"/>
</dbReference>
<dbReference type="InterPro" id="IPR005119">
    <property type="entry name" value="LysR_subst-bd"/>
</dbReference>
<dbReference type="SUPFAM" id="SSF53850">
    <property type="entry name" value="Periplasmic binding protein-like II"/>
    <property type="match status" value="1"/>
</dbReference>
<sequence length="305" mass="33953">MVIRNLDDLTVFLKVVDCGGFSAAARALDLAPATVSKQIARLEQALGARLFERSTRQLRITDEGRAVAERARPALALLDEAADVAREGVQTLTGTLRVTAPVPLGARYLAPAIAAFREHHPQLGFDLQLSDHVVDLYDSDLDLAVRVGRLADSRLISRRLAESRRILVAAPAYLRRMGIPAHPRELPRHQCLLFAYPGLRQNRWTFKHAGRSGRTENVEVAGDLRSDNGDALRHWSRVGLGISLRETWDVAEELRSGDLVRVLPDWAEPAVPIQAVRVQRAPVPRRVSAFVEFLAEQWRQAPWEG</sequence>
<name>A0A1V9HCD6_9XANT</name>
<dbReference type="PRINTS" id="PR00039">
    <property type="entry name" value="HTHLYSR"/>
</dbReference>
<dbReference type="InterPro" id="IPR036388">
    <property type="entry name" value="WH-like_DNA-bd_sf"/>
</dbReference>
<comment type="similarity">
    <text evidence="1">Belongs to the LysR transcriptional regulatory family.</text>
</comment>
<dbReference type="Gene3D" id="3.40.190.290">
    <property type="match status" value="1"/>
</dbReference>
<dbReference type="PROSITE" id="PS50931">
    <property type="entry name" value="HTH_LYSR"/>
    <property type="match status" value="1"/>
</dbReference>
<dbReference type="GO" id="GO:0043565">
    <property type="term" value="F:sequence-specific DNA binding"/>
    <property type="evidence" value="ECO:0007669"/>
    <property type="project" value="TreeGrafter"/>
</dbReference>
<evidence type="ECO:0000313" key="7">
    <source>
        <dbReference type="Proteomes" id="UP000050343"/>
    </source>
</evidence>
<feature type="domain" description="HTH lysR-type" evidence="5">
    <location>
        <begin position="4"/>
        <end position="61"/>
    </location>
</feature>
<keyword evidence="3" id="KW-0238">DNA-binding</keyword>
<dbReference type="FunFam" id="3.40.190.290:FF:000001">
    <property type="entry name" value="Transcriptional regulator, LysR family"/>
    <property type="match status" value="1"/>
</dbReference>
<gene>
    <name evidence="6" type="ORF">IA54_000070</name>
</gene>
<comment type="caution">
    <text evidence="6">The sequence shown here is derived from an EMBL/GenBank/DDBJ whole genome shotgun (WGS) entry which is preliminary data.</text>
</comment>
<accession>A0A1V9HCD6</accession>
<proteinExistence type="inferred from homology"/>
<dbReference type="Pfam" id="PF03466">
    <property type="entry name" value="LysR_substrate"/>
    <property type="match status" value="1"/>
</dbReference>
<dbReference type="InterPro" id="IPR058163">
    <property type="entry name" value="LysR-type_TF_proteobact-type"/>
</dbReference>
<protein>
    <submittedName>
        <fullName evidence="6">LysR family transcriptional regulator</fullName>
    </submittedName>
</protein>
<evidence type="ECO:0000256" key="1">
    <source>
        <dbReference type="ARBA" id="ARBA00009437"/>
    </source>
</evidence>
<keyword evidence="4" id="KW-0804">Transcription</keyword>
<evidence type="ECO:0000313" key="6">
    <source>
        <dbReference type="EMBL" id="OQP80487.1"/>
    </source>
</evidence>
<dbReference type="AlphaFoldDB" id="A0A1V9HCD6"/>
<keyword evidence="2" id="KW-0805">Transcription regulation</keyword>
<evidence type="ECO:0000256" key="4">
    <source>
        <dbReference type="ARBA" id="ARBA00023163"/>
    </source>
</evidence>
<dbReference type="GO" id="GO:0006351">
    <property type="term" value="P:DNA-templated transcription"/>
    <property type="evidence" value="ECO:0007669"/>
    <property type="project" value="TreeGrafter"/>
</dbReference>
<dbReference type="Proteomes" id="UP000050343">
    <property type="component" value="Unassembled WGS sequence"/>
</dbReference>
<dbReference type="EMBL" id="JPUO02000124">
    <property type="protein sequence ID" value="OQP80487.1"/>
    <property type="molecule type" value="Genomic_DNA"/>
</dbReference>
<reference evidence="6 7" key="1">
    <citation type="journal article" date="2016" name="Plant Pathol.">
        <title>Genetic characterization of strains named as Xanthomonas axonopodis pv. dieffenbachiae leads to a taxonomic revision of the X. axonopodis species complex.</title>
        <authorList>
            <person name="Constantin E.C."/>
            <person name="Cleenwerck I."/>
            <person name="Maes M."/>
            <person name="Baeyen S."/>
            <person name="Van Malderghem C."/>
            <person name="De Vos P."/>
            <person name="Cottyn B."/>
        </authorList>
    </citation>
    <scope>NUCLEOTIDE SEQUENCE [LARGE SCALE GENOMIC DNA]</scope>
    <source>
        <strain evidence="7">LMG9055</strain>
    </source>
</reference>
<dbReference type="InterPro" id="IPR036390">
    <property type="entry name" value="WH_DNA-bd_sf"/>
</dbReference>
<evidence type="ECO:0000256" key="3">
    <source>
        <dbReference type="ARBA" id="ARBA00023125"/>
    </source>
</evidence>
<organism evidence="6 7">
    <name type="scientific">Xanthomonas phaseoli pv. syngonii LMG 9055</name>
    <dbReference type="NCBI Taxonomy" id="1437878"/>
    <lineage>
        <taxon>Bacteria</taxon>
        <taxon>Pseudomonadati</taxon>
        <taxon>Pseudomonadota</taxon>
        <taxon>Gammaproteobacteria</taxon>
        <taxon>Lysobacterales</taxon>
        <taxon>Lysobacteraceae</taxon>
        <taxon>Xanthomonas</taxon>
    </lineage>
</organism>
<dbReference type="CDD" id="cd08422">
    <property type="entry name" value="PBP2_CrgA_like"/>
    <property type="match status" value="1"/>
</dbReference>